<dbReference type="EMBL" id="CP017707">
    <property type="protein sequence ID" value="AOZ50664.1"/>
    <property type="molecule type" value="Genomic_DNA"/>
</dbReference>
<sequence length="108" mass="11454">MNALPLIAPLALAAIQRELTLLQQLTTQPEHAALREPVAQLAGLCETVEDVVSGGVCRLSGTSETLQGLLDLLRHAEDQPLPAHRVAGLLAPLQQQVVHACSEIGQIL</sequence>
<protein>
    <recommendedName>
        <fullName evidence="3">DUF1484 domain-containing protein</fullName>
    </recommendedName>
</protein>
<dbReference type="Pfam" id="PF07363">
    <property type="entry name" value="DUF1484"/>
    <property type="match status" value="1"/>
</dbReference>
<organism evidence="1 2">
    <name type="scientific">Chromobacterium vaccinii</name>
    <dbReference type="NCBI Taxonomy" id="1108595"/>
    <lineage>
        <taxon>Bacteria</taxon>
        <taxon>Pseudomonadati</taxon>
        <taxon>Pseudomonadota</taxon>
        <taxon>Betaproteobacteria</taxon>
        <taxon>Neisseriales</taxon>
        <taxon>Chromobacteriaceae</taxon>
        <taxon>Chromobacterium</taxon>
    </lineage>
</organism>
<dbReference type="AlphaFoldDB" id="A0A1D9LHI4"/>
<evidence type="ECO:0000313" key="2">
    <source>
        <dbReference type="Proteomes" id="UP000178776"/>
    </source>
</evidence>
<proteinExistence type="predicted"/>
<evidence type="ECO:0000313" key="1">
    <source>
        <dbReference type="EMBL" id="AOZ50664.1"/>
    </source>
</evidence>
<accession>A0A1D9LHI4</accession>
<dbReference type="GeneID" id="68841959"/>
<evidence type="ECO:0008006" key="3">
    <source>
        <dbReference type="Google" id="ProtNLM"/>
    </source>
</evidence>
<dbReference type="RefSeq" id="WP_070979995.1">
    <property type="nucleotide sequence ID" value="NZ_CP017707.1"/>
</dbReference>
<dbReference type="Proteomes" id="UP000178776">
    <property type="component" value="Chromosome"/>
</dbReference>
<gene>
    <name evidence="1" type="ORF">BKX93_12140</name>
</gene>
<dbReference type="InterPro" id="IPR009957">
    <property type="entry name" value="DUF1484"/>
</dbReference>
<dbReference type="KEGG" id="cvc:BKX93_12140"/>
<reference evidence="1 2" key="1">
    <citation type="submission" date="2016-10" db="EMBL/GenBank/DDBJ databases">
        <title>Chromobacterium muskegensis sp. nov., an insecticidal bacterium isolated from Sphagnum bogs.</title>
        <authorList>
            <person name="Sparks M.E."/>
            <person name="Blackburn M.B."/>
            <person name="Gundersen-Rindal D.E."/>
            <person name="Mitchell A."/>
            <person name="Farrar R."/>
            <person name="Kuhar D."/>
        </authorList>
    </citation>
    <scope>NUCLEOTIDE SEQUENCE [LARGE SCALE GENOMIC DNA]</scope>
    <source>
        <strain evidence="1 2">21-1</strain>
    </source>
</reference>
<name>A0A1D9LHI4_9NEIS</name>